<feature type="transmembrane region" description="Helical" evidence="2">
    <location>
        <begin position="286"/>
        <end position="311"/>
    </location>
</feature>
<reference evidence="3" key="1">
    <citation type="journal article" date="2016" name="Int. J. Syst. Evol. Microbiol.">
        <title>Pseudoxanthomonas helianthi sp. nov., isolated from roots of Jerusalem artichoke (Helianthus tuberosus).</title>
        <authorList>
            <person name="Kittiwongwattana C."/>
            <person name="Thawai C."/>
        </authorList>
    </citation>
    <scope>NUCLEOTIDE SEQUENCE</scope>
    <source>
        <strain evidence="3">110414</strain>
    </source>
</reference>
<dbReference type="RefSeq" id="WP_210535474.1">
    <property type="nucleotide sequence ID" value="NZ_JAGKTC010000001.1"/>
</dbReference>
<feature type="transmembrane region" description="Helical" evidence="2">
    <location>
        <begin position="394"/>
        <end position="416"/>
    </location>
</feature>
<dbReference type="EMBL" id="JAGKTC010000001">
    <property type="protein sequence ID" value="MBP3983643.1"/>
    <property type="molecule type" value="Genomic_DNA"/>
</dbReference>
<dbReference type="NCBIfam" id="TIGR00797">
    <property type="entry name" value="matE"/>
    <property type="match status" value="1"/>
</dbReference>
<sequence length="465" mass="48784">MSSPTLPPRRFGDEVRATAMLALPLVLGHVSTGLIGFVDNLIAGRHGTATLASVTVGTALLWLPMMVPIGTLIALTASVSHLHGARRHDEIGPLFRQALWLSLGIGVLMFAFLSLAPLLLRPFGIAEDIVPGATAFLHAIRWGVPALVLFFCMRYLSEGMHWTLPTMLLGFGGLALLAPLGWTLTFGHFGAPAMGAAGLGTASATTMWAQALAFALYLWKSKRFAHLKLFAHFEPPRVAAIVQLLKTGLPIGVTILMEGSLFIVTALLIARLGAVPAAAHQVAINVAQLCFMVPMGVAEATTVRVGFALGANDPRGLRRAAHAGYVIVLATQALSAMVLLFGHDAVASVYTRDVAVASLAGTLLLFAAAFQFPDGIQVLSAGALRGLKDTRVPMWLAMGAYWGLGMPLGVGLGLGLGWGPQGMWVGLIAGLTAAAVALGTRFERSSRKLLVQGPIAPAGSDRHRG</sequence>
<feature type="transmembrane region" description="Helical" evidence="2">
    <location>
        <begin position="168"/>
        <end position="189"/>
    </location>
</feature>
<keyword evidence="2" id="KW-0812">Transmembrane</keyword>
<keyword evidence="2" id="KW-1133">Transmembrane helix</keyword>
<keyword evidence="4" id="KW-1185">Reference proteome</keyword>
<reference evidence="3" key="2">
    <citation type="submission" date="2021-03" db="EMBL/GenBank/DDBJ databases">
        <authorList>
            <person name="Cao W."/>
        </authorList>
    </citation>
    <scope>NUCLEOTIDE SEQUENCE</scope>
    <source>
        <strain evidence="3">110414</strain>
    </source>
</reference>
<feature type="transmembrane region" description="Helical" evidence="2">
    <location>
        <begin position="354"/>
        <end position="373"/>
    </location>
</feature>
<dbReference type="AlphaFoldDB" id="A0A941AUV3"/>
<comment type="caution">
    <text evidence="3">The sequence shown here is derived from an EMBL/GenBank/DDBJ whole genome shotgun (WGS) entry which is preliminary data.</text>
</comment>
<evidence type="ECO:0000313" key="4">
    <source>
        <dbReference type="Proteomes" id="UP000673447"/>
    </source>
</evidence>
<protein>
    <submittedName>
        <fullName evidence="3">MATE family efflux transporter</fullName>
    </submittedName>
</protein>
<keyword evidence="1" id="KW-0813">Transport</keyword>
<dbReference type="Proteomes" id="UP000673447">
    <property type="component" value="Unassembled WGS sequence"/>
</dbReference>
<dbReference type="Pfam" id="PF01554">
    <property type="entry name" value="MatE"/>
    <property type="match status" value="2"/>
</dbReference>
<keyword evidence="2" id="KW-0472">Membrane</keyword>
<proteinExistence type="predicted"/>
<organism evidence="3 4">
    <name type="scientific">Pseudoxanthomonas helianthi</name>
    <dbReference type="NCBI Taxonomy" id="1453541"/>
    <lineage>
        <taxon>Bacteria</taxon>
        <taxon>Pseudomonadati</taxon>
        <taxon>Pseudomonadota</taxon>
        <taxon>Gammaproteobacteria</taxon>
        <taxon>Lysobacterales</taxon>
        <taxon>Lysobacteraceae</taxon>
        <taxon>Pseudoxanthomonas</taxon>
    </lineage>
</organism>
<feature type="transmembrane region" description="Helical" evidence="2">
    <location>
        <begin position="139"/>
        <end position="156"/>
    </location>
</feature>
<dbReference type="PANTHER" id="PTHR43298:SF2">
    <property type="entry name" value="FMN_FAD EXPORTER YEEO-RELATED"/>
    <property type="match status" value="1"/>
</dbReference>
<accession>A0A941AUV3</accession>
<feature type="transmembrane region" description="Helical" evidence="2">
    <location>
        <begin position="251"/>
        <end position="274"/>
    </location>
</feature>
<evidence type="ECO:0000256" key="1">
    <source>
        <dbReference type="ARBA" id="ARBA00022448"/>
    </source>
</evidence>
<feature type="transmembrane region" description="Helical" evidence="2">
    <location>
        <begin position="98"/>
        <end position="119"/>
    </location>
</feature>
<feature type="transmembrane region" description="Helical" evidence="2">
    <location>
        <begin position="195"/>
        <end position="219"/>
    </location>
</feature>
<feature type="transmembrane region" description="Helical" evidence="2">
    <location>
        <begin position="21"/>
        <end position="43"/>
    </location>
</feature>
<dbReference type="GO" id="GO:0005886">
    <property type="term" value="C:plasma membrane"/>
    <property type="evidence" value="ECO:0007669"/>
    <property type="project" value="TreeGrafter"/>
</dbReference>
<dbReference type="GO" id="GO:0042910">
    <property type="term" value="F:xenobiotic transmembrane transporter activity"/>
    <property type="evidence" value="ECO:0007669"/>
    <property type="project" value="InterPro"/>
</dbReference>
<evidence type="ECO:0000313" key="3">
    <source>
        <dbReference type="EMBL" id="MBP3983643.1"/>
    </source>
</evidence>
<dbReference type="PANTHER" id="PTHR43298">
    <property type="entry name" value="MULTIDRUG RESISTANCE PROTEIN NORM-RELATED"/>
    <property type="match status" value="1"/>
</dbReference>
<dbReference type="InterPro" id="IPR002528">
    <property type="entry name" value="MATE_fam"/>
</dbReference>
<feature type="transmembrane region" description="Helical" evidence="2">
    <location>
        <begin position="49"/>
        <end position="77"/>
    </location>
</feature>
<dbReference type="InterPro" id="IPR050222">
    <property type="entry name" value="MATE_MdtK"/>
</dbReference>
<feature type="transmembrane region" description="Helical" evidence="2">
    <location>
        <begin position="422"/>
        <end position="440"/>
    </location>
</feature>
<name>A0A941AUV3_9GAMM</name>
<gene>
    <name evidence="3" type="ORF">J5837_04315</name>
</gene>
<dbReference type="GO" id="GO:0015297">
    <property type="term" value="F:antiporter activity"/>
    <property type="evidence" value="ECO:0007669"/>
    <property type="project" value="InterPro"/>
</dbReference>
<feature type="transmembrane region" description="Helical" evidence="2">
    <location>
        <begin position="323"/>
        <end position="342"/>
    </location>
</feature>
<dbReference type="CDD" id="cd13131">
    <property type="entry name" value="MATE_NorM_like"/>
    <property type="match status" value="1"/>
</dbReference>
<evidence type="ECO:0000256" key="2">
    <source>
        <dbReference type="SAM" id="Phobius"/>
    </source>
</evidence>